<dbReference type="PANTHER" id="PTHR48111:SF67">
    <property type="entry name" value="TRANSCRIPTIONAL REGULATORY PROTEIN TCTD"/>
    <property type="match status" value="1"/>
</dbReference>
<evidence type="ECO:0000256" key="5">
    <source>
        <dbReference type="ARBA" id="ARBA00023163"/>
    </source>
</evidence>
<evidence type="ECO:0000256" key="2">
    <source>
        <dbReference type="ARBA" id="ARBA00023012"/>
    </source>
</evidence>
<dbReference type="InterPro" id="IPR036388">
    <property type="entry name" value="WH-like_DNA-bd_sf"/>
</dbReference>
<evidence type="ECO:0000256" key="3">
    <source>
        <dbReference type="ARBA" id="ARBA00023015"/>
    </source>
</evidence>
<feature type="modified residue" description="4-aspartylphosphate" evidence="6">
    <location>
        <position position="57"/>
    </location>
</feature>
<dbReference type="InterPro" id="IPR039420">
    <property type="entry name" value="WalR-like"/>
</dbReference>
<dbReference type="SUPFAM" id="SSF46894">
    <property type="entry name" value="C-terminal effector domain of the bipartite response regulators"/>
    <property type="match status" value="1"/>
</dbReference>
<dbReference type="CDD" id="cd00383">
    <property type="entry name" value="trans_reg_C"/>
    <property type="match status" value="1"/>
</dbReference>
<feature type="domain" description="Response regulatory" evidence="8">
    <location>
        <begin position="8"/>
        <end position="122"/>
    </location>
</feature>
<evidence type="ECO:0000313" key="10">
    <source>
        <dbReference type="EMBL" id="QKK80812.1"/>
    </source>
</evidence>
<evidence type="ECO:0000256" key="6">
    <source>
        <dbReference type="PROSITE-ProRule" id="PRU00169"/>
    </source>
</evidence>
<dbReference type="GO" id="GO:0000976">
    <property type="term" value="F:transcription cis-regulatory region binding"/>
    <property type="evidence" value="ECO:0007669"/>
    <property type="project" value="TreeGrafter"/>
</dbReference>
<evidence type="ECO:0000313" key="11">
    <source>
        <dbReference type="Proteomes" id="UP000509371"/>
    </source>
</evidence>
<dbReference type="GO" id="GO:0006355">
    <property type="term" value="P:regulation of DNA-templated transcription"/>
    <property type="evidence" value="ECO:0007669"/>
    <property type="project" value="InterPro"/>
</dbReference>
<dbReference type="InterPro" id="IPR011006">
    <property type="entry name" value="CheY-like_superfamily"/>
</dbReference>
<dbReference type="Pfam" id="PF00072">
    <property type="entry name" value="Response_reg"/>
    <property type="match status" value="1"/>
</dbReference>
<dbReference type="Proteomes" id="UP000509371">
    <property type="component" value="Chromosome"/>
</dbReference>
<dbReference type="PANTHER" id="PTHR48111">
    <property type="entry name" value="REGULATOR OF RPOS"/>
    <property type="match status" value="1"/>
</dbReference>
<dbReference type="Gene3D" id="6.10.250.690">
    <property type="match status" value="1"/>
</dbReference>
<evidence type="ECO:0000259" key="8">
    <source>
        <dbReference type="PROSITE" id="PS50110"/>
    </source>
</evidence>
<dbReference type="SMART" id="SM00448">
    <property type="entry name" value="REC"/>
    <property type="match status" value="1"/>
</dbReference>
<dbReference type="GO" id="GO:0005829">
    <property type="term" value="C:cytosol"/>
    <property type="evidence" value="ECO:0007669"/>
    <property type="project" value="TreeGrafter"/>
</dbReference>
<evidence type="ECO:0000256" key="4">
    <source>
        <dbReference type="ARBA" id="ARBA00023125"/>
    </source>
</evidence>
<feature type="domain" description="OmpR/PhoB-type" evidence="9">
    <location>
        <begin position="130"/>
        <end position="224"/>
    </location>
</feature>
<gene>
    <name evidence="10" type="ORF">MP3633_2085</name>
</gene>
<accession>A0A859CXB8</accession>
<keyword evidence="1 6" id="KW-0597">Phosphoprotein</keyword>
<keyword evidence="3" id="KW-0805">Transcription regulation</keyword>
<dbReference type="InterPro" id="IPR001867">
    <property type="entry name" value="OmpR/PhoB-type_DNA-bd"/>
</dbReference>
<name>A0A859CXB8_9GAMM</name>
<dbReference type="GO" id="GO:0032993">
    <property type="term" value="C:protein-DNA complex"/>
    <property type="evidence" value="ECO:0007669"/>
    <property type="project" value="TreeGrafter"/>
</dbReference>
<dbReference type="PROSITE" id="PS50110">
    <property type="entry name" value="RESPONSE_REGULATORY"/>
    <property type="match status" value="1"/>
</dbReference>
<keyword evidence="5" id="KW-0804">Transcription</keyword>
<keyword evidence="2" id="KW-0902">Two-component regulatory system</keyword>
<organism evidence="10 11">
    <name type="scientific">Marinomonas primoryensis</name>
    <dbReference type="NCBI Taxonomy" id="178399"/>
    <lineage>
        <taxon>Bacteria</taxon>
        <taxon>Pseudomonadati</taxon>
        <taxon>Pseudomonadota</taxon>
        <taxon>Gammaproteobacteria</taxon>
        <taxon>Oceanospirillales</taxon>
        <taxon>Oceanospirillaceae</taxon>
        <taxon>Marinomonas</taxon>
    </lineage>
</organism>
<dbReference type="InterPro" id="IPR016032">
    <property type="entry name" value="Sig_transdc_resp-reg_C-effctor"/>
</dbReference>
<dbReference type="Pfam" id="PF00486">
    <property type="entry name" value="Trans_reg_C"/>
    <property type="match status" value="1"/>
</dbReference>
<dbReference type="PROSITE" id="PS51755">
    <property type="entry name" value="OMPR_PHOB"/>
    <property type="match status" value="1"/>
</dbReference>
<evidence type="ECO:0000256" key="7">
    <source>
        <dbReference type="PROSITE-ProRule" id="PRU01091"/>
    </source>
</evidence>
<sequence length="227" mass="25517">MKEGIGLRILVVEDDLSLADGLVTALKREGYTVDLLHDGIHALEALANEVFDLVVLDLGLPRLDGLAVLKQLRANENSVPVLILTARDALEDRVAGLDLGADDYLVKPFDVTELKARARALLRRSYGRAISEIHYKGLVLYPASHKVIYQDRDINLTRREYSLLHELISQPGHVFTRDVLQQLMYGWGDDVESNALEVHIHHLRKKLFPELIRTIRGIGYVVDQDVG</sequence>
<evidence type="ECO:0000259" key="9">
    <source>
        <dbReference type="PROSITE" id="PS51755"/>
    </source>
</evidence>
<dbReference type="CDD" id="cd17624">
    <property type="entry name" value="REC_OmpR_PmrA-like"/>
    <property type="match status" value="1"/>
</dbReference>
<dbReference type="KEGG" id="mpri:MP3633_2085"/>
<dbReference type="Gene3D" id="3.40.50.2300">
    <property type="match status" value="1"/>
</dbReference>
<proteinExistence type="predicted"/>
<dbReference type="SMART" id="SM00862">
    <property type="entry name" value="Trans_reg_C"/>
    <property type="match status" value="1"/>
</dbReference>
<dbReference type="GO" id="GO:0000156">
    <property type="term" value="F:phosphorelay response regulator activity"/>
    <property type="evidence" value="ECO:0007669"/>
    <property type="project" value="TreeGrafter"/>
</dbReference>
<dbReference type="AlphaFoldDB" id="A0A859CXB8"/>
<reference evidence="10 11" key="1">
    <citation type="submission" date="2020-06" db="EMBL/GenBank/DDBJ databases">
        <authorList>
            <person name="Voronona O.L."/>
            <person name="Aksenova E.I."/>
            <person name="Kunda M.S."/>
            <person name="Semenov A.N."/>
            <person name="Ryzhova N."/>
        </authorList>
    </citation>
    <scope>NUCLEOTIDE SEQUENCE [LARGE SCALE GENOMIC DNA]</scope>
    <source>
        <strain evidence="10 11">MPKMM3633</strain>
    </source>
</reference>
<feature type="DNA-binding region" description="OmpR/PhoB-type" evidence="7">
    <location>
        <begin position="130"/>
        <end position="224"/>
    </location>
</feature>
<dbReference type="Gene3D" id="1.10.10.10">
    <property type="entry name" value="Winged helix-like DNA-binding domain superfamily/Winged helix DNA-binding domain"/>
    <property type="match status" value="1"/>
</dbReference>
<dbReference type="SUPFAM" id="SSF52172">
    <property type="entry name" value="CheY-like"/>
    <property type="match status" value="1"/>
</dbReference>
<dbReference type="FunFam" id="3.40.50.2300:FF:000002">
    <property type="entry name" value="DNA-binding response regulator PhoP"/>
    <property type="match status" value="1"/>
</dbReference>
<dbReference type="InterPro" id="IPR001789">
    <property type="entry name" value="Sig_transdc_resp-reg_receiver"/>
</dbReference>
<keyword evidence="4 7" id="KW-0238">DNA-binding</keyword>
<dbReference type="EMBL" id="CP054301">
    <property type="protein sequence ID" value="QKK80812.1"/>
    <property type="molecule type" value="Genomic_DNA"/>
</dbReference>
<protein>
    <submittedName>
        <fullName evidence="10">DNA-binding response regulator protein OmpR</fullName>
    </submittedName>
</protein>
<evidence type="ECO:0000256" key="1">
    <source>
        <dbReference type="ARBA" id="ARBA00022553"/>
    </source>
</evidence>